<evidence type="ECO:0000256" key="1">
    <source>
        <dbReference type="ARBA" id="ARBA00002738"/>
    </source>
</evidence>
<keyword evidence="9" id="KW-1185">Reference proteome</keyword>
<evidence type="ECO:0000256" key="6">
    <source>
        <dbReference type="SAM" id="MobiDB-lite"/>
    </source>
</evidence>
<feature type="domain" description="TLDc" evidence="7">
    <location>
        <begin position="358"/>
        <end position="575"/>
    </location>
</feature>
<evidence type="ECO:0000256" key="3">
    <source>
        <dbReference type="ARBA" id="ARBA00006731"/>
    </source>
</evidence>
<feature type="region of interest" description="Disordered" evidence="6">
    <location>
        <begin position="144"/>
        <end position="194"/>
    </location>
</feature>
<dbReference type="RefSeq" id="XP_037155178.1">
    <property type="nucleotide sequence ID" value="XM_037299177.1"/>
</dbReference>
<dbReference type="GeneID" id="59336707"/>
<name>A0A8H6CP60_9LECA</name>
<evidence type="ECO:0000256" key="5">
    <source>
        <dbReference type="ARBA" id="ARBA00022490"/>
    </source>
</evidence>
<dbReference type="AlphaFoldDB" id="A0A8H6CP60"/>
<accession>A0A8H6CP60</accession>
<evidence type="ECO:0000256" key="2">
    <source>
        <dbReference type="ARBA" id="ARBA00004496"/>
    </source>
</evidence>
<evidence type="ECO:0000256" key="4">
    <source>
        <dbReference type="ARBA" id="ARBA00015163"/>
    </source>
</evidence>
<dbReference type="Pfam" id="PF07534">
    <property type="entry name" value="TLD"/>
    <property type="match status" value="1"/>
</dbReference>
<comment type="function">
    <text evidence="1">May be involved in a process influencing telomere capping.</text>
</comment>
<dbReference type="PROSITE" id="PS51886">
    <property type="entry name" value="TLDC"/>
    <property type="match status" value="1"/>
</dbReference>
<evidence type="ECO:0000313" key="8">
    <source>
        <dbReference type="EMBL" id="KAF6226869.1"/>
    </source>
</evidence>
<proteinExistence type="inferred from homology"/>
<dbReference type="SMART" id="SM00584">
    <property type="entry name" value="TLDc"/>
    <property type="match status" value="1"/>
</dbReference>
<comment type="similarity">
    <text evidence="3">Belongs to the RTC5 family.</text>
</comment>
<dbReference type="InterPro" id="IPR006571">
    <property type="entry name" value="TLDc_dom"/>
</dbReference>
<evidence type="ECO:0000259" key="7">
    <source>
        <dbReference type="PROSITE" id="PS51886"/>
    </source>
</evidence>
<feature type="compositionally biased region" description="Acidic residues" evidence="6">
    <location>
        <begin position="184"/>
        <end position="194"/>
    </location>
</feature>
<evidence type="ECO:0000313" key="9">
    <source>
        <dbReference type="Proteomes" id="UP000593566"/>
    </source>
</evidence>
<reference evidence="8 9" key="1">
    <citation type="journal article" date="2020" name="Genomics">
        <title>Complete, high-quality genomes from long-read metagenomic sequencing of two wolf lichen thalli reveals enigmatic genome architecture.</title>
        <authorList>
            <person name="McKenzie S.K."/>
            <person name="Walston R.F."/>
            <person name="Allen J.L."/>
        </authorList>
    </citation>
    <scope>NUCLEOTIDE SEQUENCE [LARGE SCALE GENOMIC DNA]</scope>
    <source>
        <strain evidence="8">WasteWater1</strain>
    </source>
</reference>
<sequence>MGQQHSEEQGARNVSTEQLSHELALRFARKCFTPLEITHFKDVFRSLADEQDGIHYWKEETLCRFLVIPDALGPGPLVYQMATYLGAFPFPSLAPSILTIEAMLKVVVIMTERYGRVLKNGKADRNKLLFRSLAVFDRRMSSVHEKPSQEALDALREEQPGSGETAITSPIQSHAPRFSIDQPANDDEEEEDDDELALAALDSLDAIEVFKLDQRADTKIHHAQIPVDNFRRLLMLLLIIAPLDAQESLSGHAQRLTAARVEGLRRVADSILWSFTPEQNPGIFYHSFNIIIPASLPYMFDGLNPLFEHFLFSKNIDLSKRRRQSSFSTPLSSPIKPPSIVPQVPDTPLEPLLPREGEILDLNVLCQLAFFLKGSNLFRRLRPLYMGGEAGFSMGSIEQKVFNWRAPSLLLVSGTRLPSEPDGARERAFADTLPPKRFPNGASGNSTSGRVVFGAYLDVPWKHTYKEAIGGSDALLFQLEPIHEVFRASTINTEYATFTKHGVSFGNPPPRARPVSSLSQHATLGAVSLLLDASLEFGVLNHDSNGGGSFHPSQTRKNDWQDRFEIESLEIWGCGGDEEAEKQRAAWAFEDREAAARKTLRMGKDVESDRALLEMAGLIGNHNASGGSMG</sequence>
<organism evidence="8 9">
    <name type="scientific">Letharia lupina</name>
    <dbReference type="NCBI Taxonomy" id="560253"/>
    <lineage>
        <taxon>Eukaryota</taxon>
        <taxon>Fungi</taxon>
        <taxon>Dikarya</taxon>
        <taxon>Ascomycota</taxon>
        <taxon>Pezizomycotina</taxon>
        <taxon>Lecanoromycetes</taxon>
        <taxon>OSLEUM clade</taxon>
        <taxon>Lecanoromycetidae</taxon>
        <taxon>Lecanorales</taxon>
        <taxon>Lecanorineae</taxon>
        <taxon>Parmeliaceae</taxon>
        <taxon>Letharia</taxon>
    </lineage>
</organism>
<keyword evidence="5" id="KW-0963">Cytoplasm</keyword>
<dbReference type="Proteomes" id="UP000593566">
    <property type="component" value="Unassembled WGS sequence"/>
</dbReference>
<dbReference type="PANTHER" id="PTHR23354:SF130">
    <property type="entry name" value="RESTRICTION OF TELOMERE CAPPING PROTEIN 5"/>
    <property type="match status" value="1"/>
</dbReference>
<dbReference type="GO" id="GO:0005634">
    <property type="term" value="C:nucleus"/>
    <property type="evidence" value="ECO:0007669"/>
    <property type="project" value="TreeGrafter"/>
</dbReference>
<gene>
    <name evidence="8" type="ORF">HO133_008310</name>
</gene>
<feature type="compositionally biased region" description="Basic and acidic residues" evidence="6">
    <location>
        <begin position="144"/>
        <end position="159"/>
    </location>
</feature>
<dbReference type="GO" id="GO:0005737">
    <property type="term" value="C:cytoplasm"/>
    <property type="evidence" value="ECO:0007669"/>
    <property type="project" value="UniProtKB-SubCell"/>
</dbReference>
<dbReference type="EMBL" id="JACCJB010000005">
    <property type="protein sequence ID" value="KAF6226869.1"/>
    <property type="molecule type" value="Genomic_DNA"/>
</dbReference>
<protein>
    <recommendedName>
        <fullName evidence="4">Restriction of telomere capping protein 5</fullName>
    </recommendedName>
</protein>
<dbReference type="GO" id="GO:0006979">
    <property type="term" value="P:response to oxidative stress"/>
    <property type="evidence" value="ECO:0007669"/>
    <property type="project" value="TreeGrafter"/>
</dbReference>
<comment type="subcellular location">
    <subcellularLocation>
        <location evidence="2">Cytoplasm</location>
    </subcellularLocation>
</comment>
<comment type="caution">
    <text evidence="8">The sequence shown here is derived from an EMBL/GenBank/DDBJ whole genome shotgun (WGS) entry which is preliminary data.</text>
</comment>
<dbReference type="PANTHER" id="PTHR23354">
    <property type="entry name" value="NUCLEOLAR PROTEIN 7/ESTROGEN RECEPTOR COACTIVATOR-RELATED"/>
    <property type="match status" value="1"/>
</dbReference>